<comment type="caution">
    <text evidence="1">The sequence shown here is derived from an EMBL/GenBank/DDBJ whole genome shotgun (WGS) entry which is preliminary data.</text>
</comment>
<keyword evidence="7" id="KW-1185">Reference proteome</keyword>
<dbReference type="Proteomes" id="UP000663856">
    <property type="component" value="Unassembled WGS sequence"/>
</dbReference>
<evidence type="ECO:0000313" key="2">
    <source>
        <dbReference type="EMBL" id="CAF2106510.1"/>
    </source>
</evidence>
<dbReference type="Proteomes" id="UP000663887">
    <property type="component" value="Unassembled WGS sequence"/>
</dbReference>
<dbReference type="Proteomes" id="UP000663842">
    <property type="component" value="Unassembled WGS sequence"/>
</dbReference>
<proteinExistence type="predicted"/>
<evidence type="ECO:0000313" key="4">
    <source>
        <dbReference type="EMBL" id="CAF4355540.1"/>
    </source>
</evidence>
<sequence>MAIKETEFDQMTDLITSTSGKLHKLVGAFVYDSMNENAFLKEFKATLSALDNQVTILAQSVNPTTTAESSSLSKLM</sequence>
<name>A0A816QHF3_9BILA</name>
<evidence type="ECO:0000313" key="8">
    <source>
        <dbReference type="Proteomes" id="UP000663887"/>
    </source>
</evidence>
<evidence type="ECO:0000313" key="6">
    <source>
        <dbReference type="EMBL" id="CAF4845977.1"/>
    </source>
</evidence>
<protein>
    <submittedName>
        <fullName evidence="1">Uncharacterized protein</fullName>
    </submittedName>
</protein>
<dbReference type="EMBL" id="CAJOBF010016511">
    <property type="protein sequence ID" value="CAF4355540.1"/>
    <property type="molecule type" value="Genomic_DNA"/>
</dbReference>
<evidence type="ECO:0000313" key="5">
    <source>
        <dbReference type="EMBL" id="CAF4446798.1"/>
    </source>
</evidence>
<evidence type="ECO:0000313" key="1">
    <source>
        <dbReference type="EMBL" id="CAF2061877.1"/>
    </source>
</evidence>
<dbReference type="EMBL" id="CAJNRF010008981">
    <property type="protein sequence ID" value="CAF2106510.1"/>
    <property type="molecule type" value="Genomic_DNA"/>
</dbReference>
<dbReference type="EMBL" id="CAJNRE010017437">
    <property type="protein sequence ID" value="CAF2154844.1"/>
    <property type="molecule type" value="Genomic_DNA"/>
</dbReference>
<dbReference type="Proteomes" id="UP000663824">
    <property type="component" value="Unassembled WGS sequence"/>
</dbReference>
<dbReference type="Proteomes" id="UP000676336">
    <property type="component" value="Unassembled WGS sequence"/>
</dbReference>
<dbReference type="AlphaFoldDB" id="A0A816QHF3"/>
<dbReference type="EMBL" id="CAJOBG010045792">
    <property type="protein sequence ID" value="CAF4446798.1"/>
    <property type="molecule type" value="Genomic_DNA"/>
</dbReference>
<gene>
    <name evidence="3" type="ORF">MBJ925_LOCUS31953</name>
    <name evidence="5" type="ORF">OVN521_LOCUS37629</name>
    <name evidence="6" type="ORF">SMN809_LOCUS49159</name>
    <name evidence="4" type="ORF">UXM345_LOCUS36230</name>
    <name evidence="2" type="ORF">WKI299_LOCUS21446</name>
    <name evidence="1" type="ORF">XDN619_LOCUS10715</name>
</gene>
<accession>A0A816QHF3</accession>
<dbReference type="EMBL" id="CAJNRG010003950">
    <property type="protein sequence ID" value="CAF2061877.1"/>
    <property type="molecule type" value="Genomic_DNA"/>
</dbReference>
<dbReference type="Proteomes" id="UP000663866">
    <property type="component" value="Unassembled WGS sequence"/>
</dbReference>
<organism evidence="1 8">
    <name type="scientific">Rotaria magnacalcarata</name>
    <dbReference type="NCBI Taxonomy" id="392030"/>
    <lineage>
        <taxon>Eukaryota</taxon>
        <taxon>Metazoa</taxon>
        <taxon>Spiralia</taxon>
        <taxon>Gnathifera</taxon>
        <taxon>Rotifera</taxon>
        <taxon>Eurotatoria</taxon>
        <taxon>Bdelloidea</taxon>
        <taxon>Philodinida</taxon>
        <taxon>Philodinidae</taxon>
        <taxon>Rotaria</taxon>
    </lineage>
</organism>
<dbReference type="EMBL" id="CAJOBI010159666">
    <property type="protein sequence ID" value="CAF4845977.1"/>
    <property type="molecule type" value="Genomic_DNA"/>
</dbReference>
<reference evidence="1" key="1">
    <citation type="submission" date="2021-02" db="EMBL/GenBank/DDBJ databases">
        <authorList>
            <person name="Nowell W R."/>
        </authorList>
    </citation>
    <scope>NUCLEOTIDE SEQUENCE</scope>
</reference>
<evidence type="ECO:0000313" key="7">
    <source>
        <dbReference type="Proteomes" id="UP000663866"/>
    </source>
</evidence>
<evidence type="ECO:0000313" key="3">
    <source>
        <dbReference type="EMBL" id="CAF2154844.1"/>
    </source>
</evidence>